<evidence type="ECO:0000256" key="3">
    <source>
        <dbReference type="ARBA" id="ARBA00013368"/>
    </source>
</evidence>
<dbReference type="InterPro" id="IPR027417">
    <property type="entry name" value="P-loop_NTPase"/>
</dbReference>
<keyword evidence="7" id="KW-0378">Hydrolase</keyword>
<dbReference type="OrthoDB" id="9795626at2"/>
<comment type="subunit">
    <text evidence="2">Heterodimer of SbcC and SbcD.</text>
</comment>
<feature type="compositionally biased region" description="Basic and acidic residues" evidence="5">
    <location>
        <begin position="633"/>
        <end position="643"/>
    </location>
</feature>
<dbReference type="SUPFAM" id="SSF52540">
    <property type="entry name" value="P-loop containing nucleoside triphosphate hydrolases"/>
    <property type="match status" value="1"/>
</dbReference>
<dbReference type="AlphaFoldDB" id="E0IBN3"/>
<evidence type="ECO:0000256" key="1">
    <source>
        <dbReference type="ARBA" id="ARBA00006930"/>
    </source>
</evidence>
<dbReference type="eggNOG" id="COG0419">
    <property type="taxonomic scope" value="Bacteria"/>
</dbReference>
<feature type="coiled-coil region" evidence="4">
    <location>
        <begin position="264"/>
        <end position="299"/>
    </location>
</feature>
<organism evidence="7 8">
    <name type="scientific">Paenibacillus curdlanolyticus YK9</name>
    <dbReference type="NCBI Taxonomy" id="717606"/>
    <lineage>
        <taxon>Bacteria</taxon>
        <taxon>Bacillati</taxon>
        <taxon>Bacillota</taxon>
        <taxon>Bacilli</taxon>
        <taxon>Bacillales</taxon>
        <taxon>Paenibacillaceae</taxon>
        <taxon>Paenibacillus</taxon>
    </lineage>
</organism>
<evidence type="ECO:0000259" key="6">
    <source>
        <dbReference type="Pfam" id="PF13476"/>
    </source>
</evidence>
<evidence type="ECO:0000256" key="2">
    <source>
        <dbReference type="ARBA" id="ARBA00011322"/>
    </source>
</evidence>
<feature type="coiled-coil region" evidence="4">
    <location>
        <begin position="703"/>
        <end position="737"/>
    </location>
</feature>
<comment type="similarity">
    <text evidence="1">Belongs to the SMC family. SbcC subfamily.</text>
</comment>
<evidence type="ECO:0000256" key="5">
    <source>
        <dbReference type="SAM" id="MobiDB-lite"/>
    </source>
</evidence>
<dbReference type="Gene3D" id="3.40.50.300">
    <property type="entry name" value="P-loop containing nucleotide triphosphate hydrolases"/>
    <property type="match status" value="2"/>
</dbReference>
<keyword evidence="7" id="KW-0540">Nuclease</keyword>
<name>E0IBN3_9BACL</name>
<reference evidence="7 8" key="1">
    <citation type="submission" date="2010-07" db="EMBL/GenBank/DDBJ databases">
        <title>The draft genome of Paenibacillus curdlanolyticus YK9.</title>
        <authorList>
            <consortium name="US DOE Joint Genome Institute (JGI-PGF)"/>
            <person name="Lucas S."/>
            <person name="Copeland A."/>
            <person name="Lapidus A."/>
            <person name="Cheng J.-F."/>
            <person name="Bruce D."/>
            <person name="Goodwin L."/>
            <person name="Pitluck S."/>
            <person name="Land M.L."/>
            <person name="Hauser L."/>
            <person name="Chang Y.-J."/>
            <person name="Jeffries C."/>
            <person name="Anderson I.J."/>
            <person name="Johnson E."/>
            <person name="Loganathan U."/>
            <person name="Mulhopadhyay B."/>
            <person name="Kyrpides N."/>
            <person name="Woyke T.J."/>
        </authorList>
    </citation>
    <scope>NUCLEOTIDE SEQUENCE [LARGE SCALE GENOMIC DNA]</scope>
    <source>
        <strain evidence="7 8">YK9</strain>
    </source>
</reference>
<dbReference type="PANTHER" id="PTHR32114:SF2">
    <property type="entry name" value="ABC TRANSPORTER ABCH.3"/>
    <property type="match status" value="1"/>
</dbReference>
<dbReference type="GO" id="GO:0004527">
    <property type="term" value="F:exonuclease activity"/>
    <property type="evidence" value="ECO:0007669"/>
    <property type="project" value="UniProtKB-KW"/>
</dbReference>
<proteinExistence type="inferred from homology"/>
<gene>
    <name evidence="7" type="ORF">PaecuDRAFT_3072</name>
</gene>
<accession>E0IBN3</accession>
<keyword evidence="4" id="KW-0175">Coiled coil</keyword>
<keyword evidence="8" id="KW-1185">Reference proteome</keyword>
<dbReference type="GO" id="GO:0006302">
    <property type="term" value="P:double-strand break repair"/>
    <property type="evidence" value="ECO:0007669"/>
    <property type="project" value="InterPro"/>
</dbReference>
<feature type="coiled-coil region" evidence="4">
    <location>
        <begin position="770"/>
        <end position="819"/>
    </location>
</feature>
<dbReference type="Proteomes" id="UP000005387">
    <property type="component" value="Unassembled WGS sequence"/>
</dbReference>
<keyword evidence="7" id="KW-0269">Exonuclease</keyword>
<dbReference type="PANTHER" id="PTHR32114">
    <property type="entry name" value="ABC TRANSPORTER ABCH.3"/>
    <property type="match status" value="1"/>
</dbReference>
<dbReference type="Pfam" id="PF13558">
    <property type="entry name" value="SbcC_Walker_B"/>
    <property type="match status" value="1"/>
</dbReference>
<feature type="region of interest" description="Disordered" evidence="5">
    <location>
        <begin position="633"/>
        <end position="662"/>
    </location>
</feature>
<feature type="domain" description="Rad50/SbcC-type AAA" evidence="6">
    <location>
        <begin position="6"/>
        <end position="205"/>
    </location>
</feature>
<feature type="compositionally biased region" description="Basic and acidic residues" evidence="5">
    <location>
        <begin position="651"/>
        <end position="662"/>
    </location>
</feature>
<dbReference type="InterPro" id="IPR038729">
    <property type="entry name" value="Rad50/SbcC_AAA"/>
</dbReference>
<feature type="coiled-coil region" evidence="4">
    <location>
        <begin position="410"/>
        <end position="502"/>
    </location>
</feature>
<dbReference type="Pfam" id="PF13476">
    <property type="entry name" value="AAA_23"/>
    <property type="match status" value="1"/>
</dbReference>
<dbReference type="GO" id="GO:0016887">
    <property type="term" value="F:ATP hydrolysis activity"/>
    <property type="evidence" value="ECO:0007669"/>
    <property type="project" value="InterPro"/>
</dbReference>
<feature type="coiled-coil region" evidence="4">
    <location>
        <begin position="184"/>
        <end position="215"/>
    </location>
</feature>
<dbReference type="RefSeq" id="WP_006039060.1">
    <property type="nucleotide sequence ID" value="NZ_AEDD01000008.1"/>
</dbReference>
<evidence type="ECO:0000313" key="8">
    <source>
        <dbReference type="Proteomes" id="UP000005387"/>
    </source>
</evidence>
<protein>
    <recommendedName>
        <fullName evidence="3">Nuclease SbcCD subunit C</fullName>
    </recommendedName>
</protein>
<evidence type="ECO:0000256" key="4">
    <source>
        <dbReference type="SAM" id="Coils"/>
    </source>
</evidence>
<dbReference type="EMBL" id="AEDD01000008">
    <property type="protein sequence ID" value="EFM10113.1"/>
    <property type="molecule type" value="Genomic_DNA"/>
</dbReference>
<sequence length="1031" mass="112926">MRPILLKLAAFGPYRDGETIDFTELGDRRLFVISGNTGAGKTTLFDAICFALYGAASGEDRAEARMLRSHFATDDSFTSVEFDFAVGKRTYRVFRQLPHRKAGNKSETPGKAELYETTSGEPVPCVDRFMITDVNVKLESIIGLTKDQFNQIVMLPQGEFRKLLTSDTENKEDILRRIFRTDLYRKLEERFQQQHRELKDEAAKARTRLDVMMGQAGDTLPSREESALSDVLAQSHKNPAQMLDALAQEAAHYREAAGAAEGRKAAVTEQLGTAEERLREALARNARFAELAAQRARREELALQRPQADARERELALAERAAALAPHEERAARAAADAAAKRERLAAARSAAEAAAAALAEAEQRQRAEAAREPERAGAEREAERLAALAPLVRTLAERRSEVERLLGAERELAAKLASADRALAALREAKRAAAARIEAADAETGQLPELLEQLARLRDKHRLLGELADADAKVQAFTQMEAELSKKTQQLRAEHSRLESAWLEGQAGLLAAHLHDGKPCPVCGSVEHPSKVAVADALPSRESLQAMKEQLSAAERELSTAAAQAASALEGRESRSGMMLEYDIRADIAFAEQQVATLEEGKRLKADTERLKAVREELAKLREGVVEADRQLDAQQREKDRQTAQLQELATERSAKQSRLEAELEQIEERLRTPEQLAARLAEQRKLAEQLAAAWRAAEEGLHAAATRLAELRAAAEQLASALAEADAEQAEASARYAAELGKGGFADAEAYRAAKRSEQARAALRELADAYRAAAAAIAEQVAQLERELEGQSPIDTAAIEQELAAMRGELEQALASLATADRHAGEAERLRMAVAETAERCSSLEGQLEKVADLYTMVKGDNALKISFERYILIEYLEQILHAANERLRGLSDGQFVLQRSDRLEARGRQSGLGLDVYDAYTGQNRDVKSLSGGEKFNASLALALGMTDVIQSHQGGISIEMMFIDEGFGSLDEESLGKAISTLVDLQKAGRMIGVISHVQELKQALPAALEVTKTKEGHSRTAFVLK</sequence>
<evidence type="ECO:0000313" key="7">
    <source>
        <dbReference type="EMBL" id="EFM10113.1"/>
    </source>
</evidence>
<dbReference type="STRING" id="717606.PaecuDRAFT_3072"/>